<dbReference type="PANTHER" id="PTHR13691">
    <property type="entry name" value="RIBOSOMAL PROTEIN L2"/>
    <property type="match status" value="1"/>
</dbReference>
<protein>
    <submittedName>
        <fullName evidence="6">Ribosomal protein L2</fullName>
    </submittedName>
</protein>
<dbReference type="SMART" id="SM01383">
    <property type="entry name" value="Ribosomal_L2"/>
    <property type="match status" value="1"/>
</dbReference>
<dbReference type="SMART" id="SM01382">
    <property type="entry name" value="Ribosomal_L2_C"/>
    <property type="match status" value="1"/>
</dbReference>
<dbReference type="EMBL" id="HM222967">
    <property type="protein sequence ID" value="ADJ66519.1"/>
    <property type="molecule type" value="Genomic_DNA"/>
</dbReference>
<evidence type="ECO:0000313" key="6">
    <source>
        <dbReference type="EMBL" id="ADJ66519.1"/>
    </source>
</evidence>
<keyword evidence="6" id="KW-0934">Plastid</keyword>
<dbReference type="InterPro" id="IPR022669">
    <property type="entry name" value="Ribosomal_uL2_C"/>
</dbReference>
<dbReference type="InterPro" id="IPR002171">
    <property type="entry name" value="Ribosomal_uL2"/>
</dbReference>
<dbReference type="GO" id="GO:0003723">
    <property type="term" value="F:RNA binding"/>
    <property type="evidence" value="ECO:0007669"/>
    <property type="project" value="InterPro"/>
</dbReference>
<name>D9IXJ1_9ALVE</name>
<dbReference type="Pfam" id="PF03947">
    <property type="entry name" value="Ribosomal_L2_C"/>
    <property type="match status" value="1"/>
</dbReference>
<dbReference type="RefSeq" id="YP_003795277.1">
    <property type="nucleotide sequence ID" value="NC_014340.2"/>
</dbReference>
<feature type="domain" description="Large ribosomal subunit protein uL2 RNA-binding" evidence="5">
    <location>
        <begin position="51"/>
        <end position="133"/>
    </location>
</feature>
<dbReference type="PROSITE" id="PS00467">
    <property type="entry name" value="RIBOSOMAL_L2"/>
    <property type="match status" value="1"/>
</dbReference>
<dbReference type="SUPFAM" id="SSF50104">
    <property type="entry name" value="Translation proteins SH3-like domain"/>
    <property type="match status" value="1"/>
</dbReference>
<evidence type="ECO:0000259" key="5">
    <source>
        <dbReference type="SMART" id="SM01383"/>
    </source>
</evidence>
<dbReference type="InterPro" id="IPR008991">
    <property type="entry name" value="Translation_prot_SH3-like_sf"/>
</dbReference>
<comment type="similarity">
    <text evidence="1">Belongs to the universal ribosomal protein uL2 family.</text>
</comment>
<dbReference type="GeneID" id="9480904"/>
<dbReference type="GO" id="GO:0005762">
    <property type="term" value="C:mitochondrial large ribosomal subunit"/>
    <property type="evidence" value="ECO:0007669"/>
    <property type="project" value="TreeGrafter"/>
</dbReference>
<dbReference type="AlphaFoldDB" id="D9IXJ1"/>
<dbReference type="PIRSF" id="PIRSF002158">
    <property type="entry name" value="Ribosomal_L2"/>
    <property type="match status" value="1"/>
</dbReference>
<reference evidence="6" key="1">
    <citation type="journal article" date="2010" name="Proc. Natl. Acad. Sci. U.S.A.">
        <title>A common red algal origin of the apicomplexan, dinoflagellate, and heterokont plastids.</title>
        <authorList>
            <person name="Janouskovec J."/>
            <person name="Horak A."/>
            <person name="Obornik M."/>
            <person name="Lukes J."/>
            <person name="Keeling P.J."/>
        </authorList>
    </citation>
    <scope>NUCLEOTIDE SEQUENCE</scope>
    <source>
        <strain evidence="6">CCMP2878</strain>
    </source>
</reference>
<organism evidence="6">
    <name type="scientific">Chromera velia</name>
    <dbReference type="NCBI Taxonomy" id="505693"/>
    <lineage>
        <taxon>Eukaryota</taxon>
        <taxon>Sar</taxon>
        <taxon>Alveolata</taxon>
        <taxon>Colpodellida</taxon>
        <taxon>Chromeraceae</taxon>
        <taxon>Chromera</taxon>
    </lineage>
</organism>
<dbReference type="InterPro" id="IPR014722">
    <property type="entry name" value="Rib_uL2_dom2"/>
</dbReference>
<dbReference type="Gene3D" id="2.30.30.30">
    <property type="match status" value="1"/>
</dbReference>
<dbReference type="InterPro" id="IPR022666">
    <property type="entry name" value="Ribosomal_uL2_RNA-bd_dom"/>
</dbReference>
<dbReference type="NCBIfam" id="TIGR01171">
    <property type="entry name" value="rplB_bact"/>
    <property type="match status" value="1"/>
</dbReference>
<dbReference type="InterPro" id="IPR012340">
    <property type="entry name" value="NA-bd_OB-fold"/>
</dbReference>
<dbReference type="FunFam" id="4.10.950.10:FF:000001">
    <property type="entry name" value="50S ribosomal protein L2"/>
    <property type="match status" value="1"/>
</dbReference>
<dbReference type="PANTHER" id="PTHR13691:SF5">
    <property type="entry name" value="LARGE RIBOSOMAL SUBUNIT PROTEIN UL2M"/>
    <property type="match status" value="1"/>
</dbReference>
<proteinExistence type="inferred from homology"/>
<dbReference type="Gene3D" id="2.40.50.140">
    <property type="entry name" value="Nucleic acid-binding proteins"/>
    <property type="match status" value="1"/>
</dbReference>
<dbReference type="GO" id="GO:0003735">
    <property type="term" value="F:structural constituent of ribosome"/>
    <property type="evidence" value="ECO:0007669"/>
    <property type="project" value="InterPro"/>
</dbReference>
<evidence type="ECO:0000256" key="1">
    <source>
        <dbReference type="ARBA" id="ARBA00005636"/>
    </source>
</evidence>
<evidence type="ECO:0000256" key="2">
    <source>
        <dbReference type="ARBA" id="ARBA00022980"/>
    </source>
</evidence>
<dbReference type="VEuPathDB" id="CryptoDB:Cvel_5048"/>
<sequence length="290" mass="32724">MVLKTQTVGLHFFNPRTPGTRHRIGVNYRYWKINGHSLNKSLRFHQIRRLGLDFRGHKVTRKRCSGTKQNFTWINFSWSPLYPYLCVVKEVSYDPYRTSFVALLVILNKNFKYGNFTYVLATNKSKAGEIVELTYKQTIVNVGDVTKLEYFPVGSEICCLELVPFGGAVFARAAGTLAILVSRSTEFTVVRLPSKETRIISNSCRAMRGRISNFNHKFCRLGKAGLNILKHKKPTVRGTAMNAVDHPHGGGTGKAGIGRTAPLTPWGKLAMGVKTTRFKKKLYLQTTFET</sequence>
<dbReference type="GO" id="GO:0032543">
    <property type="term" value="P:mitochondrial translation"/>
    <property type="evidence" value="ECO:0007669"/>
    <property type="project" value="TreeGrafter"/>
</dbReference>
<accession>D9IXJ1</accession>
<dbReference type="InterPro" id="IPR014726">
    <property type="entry name" value="Ribosomal_uL2_dom3"/>
</dbReference>
<evidence type="ECO:0000259" key="4">
    <source>
        <dbReference type="SMART" id="SM01382"/>
    </source>
</evidence>
<geneLocation type="chloroplast" evidence="6"/>
<keyword evidence="3" id="KW-0687">Ribonucleoprotein</keyword>
<dbReference type="InterPro" id="IPR022671">
    <property type="entry name" value="Ribosomal_uL2_CS"/>
</dbReference>
<dbReference type="SUPFAM" id="SSF50249">
    <property type="entry name" value="Nucleic acid-binding proteins"/>
    <property type="match status" value="1"/>
</dbReference>
<keyword evidence="2 6" id="KW-0689">Ribosomal protein</keyword>
<dbReference type="Gene3D" id="4.10.950.10">
    <property type="entry name" value="Ribosomal protein L2, domain 3"/>
    <property type="match status" value="1"/>
</dbReference>
<dbReference type="InterPro" id="IPR005880">
    <property type="entry name" value="Ribosomal_uL2_bac/org-type"/>
</dbReference>
<evidence type="ECO:0000256" key="3">
    <source>
        <dbReference type="ARBA" id="ARBA00023274"/>
    </source>
</evidence>
<reference evidence="6" key="2">
    <citation type="submission" date="2013-03" db="EMBL/GenBank/DDBJ databases">
        <title>Split photosystem protein, linear topology, and growth of structural complexity in the recombination-driven plastid genome of Chromera velia.</title>
        <authorList>
            <person name="Janouskovec J."/>
            <person name="Sobotka R."/>
            <person name="Lai D.-H."/>
            <person name="Flegontov P."/>
            <person name="Konik P."/>
            <person name="Komenda J."/>
            <person name="Ali S."/>
            <person name="Prasil O."/>
            <person name="Pain A."/>
            <person name="Obornik M."/>
            <person name="Lukes J."/>
            <person name="Keeling P.J."/>
        </authorList>
    </citation>
    <scope>NUCLEOTIDE SEQUENCE</scope>
    <source>
        <strain evidence="6">CCMP2878</strain>
    </source>
</reference>
<dbReference type="GO" id="GO:0016740">
    <property type="term" value="F:transferase activity"/>
    <property type="evidence" value="ECO:0007669"/>
    <property type="project" value="InterPro"/>
</dbReference>
<gene>
    <name evidence="6" type="primary">rpl2</name>
</gene>
<dbReference type="Pfam" id="PF00181">
    <property type="entry name" value="Ribosomal_L2_N"/>
    <property type="match status" value="1"/>
</dbReference>
<feature type="domain" description="Large ribosomal subunit protein uL2 C-terminal" evidence="4">
    <location>
        <begin position="140"/>
        <end position="269"/>
    </location>
</feature>
<keyword evidence="6" id="KW-0150">Chloroplast</keyword>